<dbReference type="Proteomes" id="UP001189429">
    <property type="component" value="Unassembled WGS sequence"/>
</dbReference>
<feature type="region of interest" description="Disordered" evidence="1">
    <location>
        <begin position="47"/>
        <end position="67"/>
    </location>
</feature>
<reference evidence="2" key="1">
    <citation type="submission" date="2023-10" db="EMBL/GenBank/DDBJ databases">
        <authorList>
            <person name="Chen Y."/>
            <person name="Shah S."/>
            <person name="Dougan E. K."/>
            <person name="Thang M."/>
            <person name="Chan C."/>
        </authorList>
    </citation>
    <scope>NUCLEOTIDE SEQUENCE [LARGE SCALE GENOMIC DNA]</scope>
</reference>
<sequence length="162" mass="18240">GSNNFIDQIKCRGCGELLYKYNFAKVNDQMLLQCVRSRQYFDRLETTGSAQPGQAHPTGPSSATEDEVIRKLTDAEVEQIIENERMKIREEERSRLIKAIRMPTSSASSTTEAIRMPNEAIRMPTSSVSQQEPDTVITMVVDERSFVQQPPPEPDGGFHHLA</sequence>
<accession>A0ABN9VBJ5</accession>
<evidence type="ECO:0000313" key="3">
    <source>
        <dbReference type="Proteomes" id="UP001189429"/>
    </source>
</evidence>
<feature type="non-terminal residue" evidence="2">
    <location>
        <position position="1"/>
    </location>
</feature>
<gene>
    <name evidence="2" type="ORF">PCOR1329_LOCUS55730</name>
</gene>
<protein>
    <submittedName>
        <fullName evidence="2">Uncharacterized protein</fullName>
    </submittedName>
</protein>
<organism evidence="2 3">
    <name type="scientific">Prorocentrum cordatum</name>
    <dbReference type="NCBI Taxonomy" id="2364126"/>
    <lineage>
        <taxon>Eukaryota</taxon>
        <taxon>Sar</taxon>
        <taxon>Alveolata</taxon>
        <taxon>Dinophyceae</taxon>
        <taxon>Prorocentrales</taxon>
        <taxon>Prorocentraceae</taxon>
        <taxon>Prorocentrum</taxon>
    </lineage>
</organism>
<dbReference type="EMBL" id="CAUYUJ010016840">
    <property type="protein sequence ID" value="CAK0869336.1"/>
    <property type="molecule type" value="Genomic_DNA"/>
</dbReference>
<name>A0ABN9VBJ5_9DINO</name>
<evidence type="ECO:0000313" key="2">
    <source>
        <dbReference type="EMBL" id="CAK0869336.1"/>
    </source>
</evidence>
<proteinExistence type="predicted"/>
<evidence type="ECO:0000256" key="1">
    <source>
        <dbReference type="SAM" id="MobiDB-lite"/>
    </source>
</evidence>
<comment type="caution">
    <text evidence="2">The sequence shown here is derived from an EMBL/GenBank/DDBJ whole genome shotgun (WGS) entry which is preliminary data.</text>
</comment>
<keyword evidence="3" id="KW-1185">Reference proteome</keyword>